<evidence type="ECO:0000313" key="1">
    <source>
        <dbReference type="EMBL" id="KIC70672.1"/>
    </source>
</evidence>
<proteinExistence type="predicted"/>
<gene>
    <name evidence="1" type="ORF">DB44_GS00010</name>
</gene>
<dbReference type="AlphaFoldDB" id="A0A0C1JTX1"/>
<evidence type="ECO:0000313" key="2">
    <source>
        <dbReference type="Proteomes" id="UP000031465"/>
    </source>
</evidence>
<dbReference type="PATRIC" id="fig|362787.3.peg.2123"/>
<sequence length="267" mass="30481">MQHCQLSWMVQLMSFFHCLCLFHWPGRTCTFTSLEFMDLSIMAFRGAPCICTRASLAVALTLQCLYSTITLHCTWLHLQPAYVHLFFTCSLTTAVMRTRTSTCWPTATGWSTTRCLIHHHILPTCWSHPRGYRPDVFNLCHWHEVQPSVLTVEAFIQGLQDWYSAPHLRPEPIFLLRVLVNQVMDGPLHLVFRAPPGLMYSTSPATKLMCRCTPRTTTHPTPPGWVLTPSSTSALQTLQSHWSLLNWIPPSSKTLCLPWQSSTMLLL</sequence>
<comment type="caution">
    <text evidence="1">The sequence shown here is derived from an EMBL/GenBank/DDBJ whole genome shotgun (WGS) entry which is preliminary data.</text>
</comment>
<organism evidence="1 2">
    <name type="scientific">Candidatus Protochlamydia amoebophila</name>
    <dbReference type="NCBI Taxonomy" id="362787"/>
    <lineage>
        <taxon>Bacteria</taxon>
        <taxon>Pseudomonadati</taxon>
        <taxon>Chlamydiota</taxon>
        <taxon>Chlamydiia</taxon>
        <taxon>Parachlamydiales</taxon>
        <taxon>Parachlamydiaceae</taxon>
        <taxon>Candidatus Protochlamydia</taxon>
    </lineage>
</organism>
<name>A0A0C1JTX1_9BACT</name>
<accession>A0A0C1JTX1</accession>
<reference evidence="1 2" key="1">
    <citation type="journal article" date="2014" name="Mol. Biol. Evol.">
        <title>Massive expansion of Ubiquitination-related gene families within the Chlamydiae.</title>
        <authorList>
            <person name="Domman D."/>
            <person name="Collingro A."/>
            <person name="Lagkouvardos I."/>
            <person name="Gehre L."/>
            <person name="Weinmaier T."/>
            <person name="Rattei T."/>
            <person name="Subtil A."/>
            <person name="Horn M."/>
        </authorList>
    </citation>
    <scope>NUCLEOTIDE SEQUENCE [LARGE SCALE GENOMIC DNA]</scope>
    <source>
        <strain evidence="1 2">EI2</strain>
    </source>
</reference>
<dbReference type="Proteomes" id="UP000031465">
    <property type="component" value="Unassembled WGS sequence"/>
</dbReference>
<dbReference type="EMBL" id="JSAN01000161">
    <property type="protein sequence ID" value="KIC70672.1"/>
    <property type="molecule type" value="Genomic_DNA"/>
</dbReference>
<protein>
    <submittedName>
        <fullName evidence="1">Uncharacterized protein</fullName>
    </submittedName>
</protein>